<name>A0ABX1GQF3_9FLAO</name>
<proteinExistence type="predicted"/>
<gene>
    <name evidence="3" type="ORF">HCU67_04460</name>
</gene>
<dbReference type="EMBL" id="JAAWWL010000001">
    <property type="protein sequence ID" value="NKI31185.1"/>
    <property type="molecule type" value="Genomic_DNA"/>
</dbReference>
<dbReference type="CDD" id="cd03789">
    <property type="entry name" value="GT9_LPS_heptosyltransferase"/>
    <property type="match status" value="1"/>
</dbReference>
<dbReference type="InterPro" id="IPR051199">
    <property type="entry name" value="LPS_LOS_Heptosyltrfase"/>
</dbReference>
<dbReference type="PANTHER" id="PTHR30160">
    <property type="entry name" value="TETRAACYLDISACCHARIDE 4'-KINASE-RELATED"/>
    <property type="match status" value="1"/>
</dbReference>
<dbReference type="InterPro" id="IPR002201">
    <property type="entry name" value="Glyco_trans_9"/>
</dbReference>
<keyword evidence="2" id="KW-0808">Transferase</keyword>
<dbReference type="Proteomes" id="UP000718451">
    <property type="component" value="Unassembled WGS sequence"/>
</dbReference>
<evidence type="ECO:0000313" key="3">
    <source>
        <dbReference type="EMBL" id="NKI31185.1"/>
    </source>
</evidence>
<keyword evidence="1" id="KW-0328">Glycosyltransferase</keyword>
<dbReference type="Gene3D" id="3.40.50.2000">
    <property type="entry name" value="Glycogen Phosphorylase B"/>
    <property type="match status" value="2"/>
</dbReference>
<comment type="caution">
    <text evidence="3">The sequence shown here is derived from an EMBL/GenBank/DDBJ whole genome shotgun (WGS) entry which is preliminary data.</text>
</comment>
<dbReference type="PANTHER" id="PTHR30160:SF22">
    <property type="entry name" value="LIPOPOLYSACCHARIDE CORE BIOSYNTHESIS PROTEIN"/>
    <property type="match status" value="1"/>
</dbReference>
<evidence type="ECO:0000256" key="2">
    <source>
        <dbReference type="ARBA" id="ARBA00022679"/>
    </source>
</evidence>
<keyword evidence="4" id="KW-1185">Reference proteome</keyword>
<evidence type="ECO:0000256" key="1">
    <source>
        <dbReference type="ARBA" id="ARBA00022676"/>
    </source>
</evidence>
<reference evidence="3 4" key="1">
    <citation type="submission" date="2020-04" db="EMBL/GenBank/DDBJ databases">
        <authorList>
            <person name="Yoon J."/>
        </authorList>
    </citation>
    <scope>NUCLEOTIDE SEQUENCE [LARGE SCALE GENOMIC DNA]</scope>
    <source>
        <strain evidence="3 4">DJ-13</strain>
    </source>
</reference>
<organism evidence="3 4">
    <name type="scientific">Croceivirga thetidis</name>
    <dbReference type="NCBI Taxonomy" id="2721623"/>
    <lineage>
        <taxon>Bacteria</taxon>
        <taxon>Pseudomonadati</taxon>
        <taxon>Bacteroidota</taxon>
        <taxon>Flavobacteriia</taxon>
        <taxon>Flavobacteriales</taxon>
        <taxon>Flavobacteriaceae</taxon>
        <taxon>Croceivirga</taxon>
    </lineage>
</organism>
<sequence>MGDVAMTVPVLLAFHKKYPNTKVVFLTKSNFSPIFSKLNNVNIHSVDVKGKHKGVIGIFKIFKELRQYKVDAVVDLHNVLRSKILRFLFSVVGVKSKKLNKGRSEKKKLTVWDASKKLIQLRSTHQRYAEVFEQLGFELEMKKLDQLHKKNLPQNFKQNYNILIGIAPFASFKSKAYPLDLLQETISKLTKVIDCQILLFGGGKSEKDQLQNLAKVSGPSVQNLAGVLSFDEELAIISNLDLMISTDSGNGHLAANFNIPVVTLWGVTHPCLGFAPIGQPKKNQLVADREKYPLIPTSVYGNKFPNGYENAIATIEPNQLVIKIQEVLRS</sequence>
<protein>
    <submittedName>
        <fullName evidence="3">Glycosyltransferase family 9 protein</fullName>
    </submittedName>
</protein>
<evidence type="ECO:0000313" key="4">
    <source>
        <dbReference type="Proteomes" id="UP000718451"/>
    </source>
</evidence>
<accession>A0ABX1GQF3</accession>
<dbReference type="Pfam" id="PF01075">
    <property type="entry name" value="Glyco_transf_9"/>
    <property type="match status" value="1"/>
</dbReference>
<dbReference type="SUPFAM" id="SSF53756">
    <property type="entry name" value="UDP-Glycosyltransferase/glycogen phosphorylase"/>
    <property type="match status" value="1"/>
</dbReference>